<dbReference type="SUPFAM" id="SSF54373">
    <property type="entry name" value="FAD-linked reductases, C-terminal domain"/>
    <property type="match status" value="1"/>
</dbReference>
<feature type="non-terminal residue" evidence="1">
    <location>
        <position position="1"/>
    </location>
</feature>
<reference evidence="1 2" key="1">
    <citation type="journal article" date="2019" name="Sci. Rep.">
        <title>Orb-weaving spider Araneus ventricosus genome elucidates the spidroin gene catalogue.</title>
        <authorList>
            <person name="Kono N."/>
            <person name="Nakamura H."/>
            <person name="Ohtoshi R."/>
            <person name="Moran D.A.P."/>
            <person name="Shinohara A."/>
            <person name="Yoshida Y."/>
            <person name="Fujiwara M."/>
            <person name="Mori M."/>
            <person name="Tomita M."/>
            <person name="Arakawa K."/>
        </authorList>
    </citation>
    <scope>NUCLEOTIDE SEQUENCE [LARGE SCALE GENOMIC DNA]</scope>
</reference>
<protein>
    <submittedName>
        <fullName evidence="1">Uncharacterized protein</fullName>
    </submittedName>
</protein>
<proteinExistence type="predicted"/>
<sequence length="107" mass="11842">VLNFEAKHADPIFLKKAALPSSLLEYKLHATGPTTSLSGIEGMAFLNTKYNDARLDWPDVEIHLISGSPATDYTQTFRQSVGMPDEVAINRISTLLYYLVSVIQNSI</sequence>
<dbReference type="EMBL" id="BGPR01071241">
    <property type="protein sequence ID" value="GBO44485.1"/>
    <property type="molecule type" value="Genomic_DNA"/>
</dbReference>
<dbReference type="Gene3D" id="3.30.560.10">
    <property type="entry name" value="Glucose Oxidase, domain 3"/>
    <property type="match status" value="1"/>
</dbReference>
<evidence type="ECO:0000313" key="2">
    <source>
        <dbReference type="Proteomes" id="UP000499080"/>
    </source>
</evidence>
<dbReference type="AlphaFoldDB" id="A0A4Y2X465"/>
<dbReference type="OrthoDB" id="269227at2759"/>
<keyword evidence="2" id="KW-1185">Reference proteome</keyword>
<gene>
    <name evidence="1" type="ORF">AVEN_104963_1</name>
</gene>
<dbReference type="Proteomes" id="UP000499080">
    <property type="component" value="Unassembled WGS sequence"/>
</dbReference>
<organism evidence="1 2">
    <name type="scientific">Araneus ventricosus</name>
    <name type="common">Orbweaver spider</name>
    <name type="synonym">Epeira ventricosa</name>
    <dbReference type="NCBI Taxonomy" id="182803"/>
    <lineage>
        <taxon>Eukaryota</taxon>
        <taxon>Metazoa</taxon>
        <taxon>Ecdysozoa</taxon>
        <taxon>Arthropoda</taxon>
        <taxon>Chelicerata</taxon>
        <taxon>Arachnida</taxon>
        <taxon>Araneae</taxon>
        <taxon>Araneomorphae</taxon>
        <taxon>Entelegynae</taxon>
        <taxon>Araneoidea</taxon>
        <taxon>Araneidae</taxon>
        <taxon>Araneus</taxon>
    </lineage>
</organism>
<name>A0A4Y2X465_ARAVE</name>
<evidence type="ECO:0000313" key="1">
    <source>
        <dbReference type="EMBL" id="GBO44485.1"/>
    </source>
</evidence>
<comment type="caution">
    <text evidence="1">The sequence shown here is derived from an EMBL/GenBank/DDBJ whole genome shotgun (WGS) entry which is preliminary data.</text>
</comment>
<accession>A0A4Y2X465</accession>